<keyword evidence="4 6" id="KW-1133">Transmembrane helix</keyword>
<proteinExistence type="predicted"/>
<organism evidence="7 8">
    <name type="scientific">Geobacillus jurassicus</name>
    <dbReference type="NCBI Taxonomy" id="235932"/>
    <lineage>
        <taxon>Bacteria</taxon>
        <taxon>Bacillati</taxon>
        <taxon>Bacillota</taxon>
        <taxon>Bacilli</taxon>
        <taxon>Bacillales</taxon>
        <taxon>Anoxybacillaceae</taxon>
        <taxon>Geobacillus</taxon>
    </lineage>
</organism>
<dbReference type="InterPro" id="IPR001851">
    <property type="entry name" value="ABC_transp_permease"/>
</dbReference>
<gene>
    <name evidence="7" type="ORF">ACFFHQ_00280</name>
</gene>
<dbReference type="PANTHER" id="PTHR30482:SF18">
    <property type="entry name" value="BRANCHED AMINO ACID TRANSPORT SYSTEM PERMEASE"/>
    <property type="match status" value="1"/>
</dbReference>
<dbReference type="EMBL" id="JBHLVN010000001">
    <property type="protein sequence ID" value="MFC0295931.1"/>
    <property type="molecule type" value="Genomic_DNA"/>
</dbReference>
<evidence type="ECO:0000256" key="3">
    <source>
        <dbReference type="ARBA" id="ARBA00022692"/>
    </source>
</evidence>
<reference evidence="7 8" key="1">
    <citation type="submission" date="2024-09" db="EMBL/GenBank/DDBJ databases">
        <authorList>
            <person name="Sun Q."/>
            <person name="Mori K."/>
        </authorList>
    </citation>
    <scope>NUCLEOTIDE SEQUENCE [LARGE SCALE GENOMIC DNA]</scope>
    <source>
        <strain evidence="7 8">CCM 7224</strain>
    </source>
</reference>
<sequence length="346" mass="38196">MRRFNGVLHGQLWRPLLVLAAIVLLLPWFIPTPYIFTILILIGIYSLITIGLSLLLGYAGQISLGHAAFFGIGAYVSGILTAKYAISPWLAMVIGVIVTWVISYAVGMAILRLKGHFLALATMAVNIIFYILILGLDEWTGGASGLVGIPGLSLFQLNLGQPLYFYFFVWSIVLVVIVFSTNIVRSSIGRVLRSIHDSEIATEMLGVNVAKYKVAIFSLSAVYASLAGSLYAHFISFIAPPSFYITFSILLLVMVMVGGVHSIWGAVLGTAIIMFLNEWIRYIGQTYFQISGQVEIVVYGFIIIVVMMFMPKGLVDVFERLWRKIASARIKEVEKRKIAAERGDLA</sequence>
<feature type="transmembrane region" description="Helical" evidence="6">
    <location>
        <begin position="64"/>
        <end position="82"/>
    </location>
</feature>
<comment type="subcellular location">
    <subcellularLocation>
        <location evidence="1">Cell membrane</location>
        <topology evidence="1">Multi-pass membrane protein</topology>
    </subcellularLocation>
</comment>
<feature type="transmembrane region" description="Helical" evidence="6">
    <location>
        <begin position="163"/>
        <end position="184"/>
    </location>
</feature>
<protein>
    <submittedName>
        <fullName evidence="7">Branched-chain amino acid ABC transporter permease</fullName>
    </submittedName>
</protein>
<name>A0ABV6GP04_9BACL</name>
<keyword evidence="8" id="KW-1185">Reference proteome</keyword>
<dbReference type="PANTHER" id="PTHR30482">
    <property type="entry name" value="HIGH-AFFINITY BRANCHED-CHAIN AMINO ACID TRANSPORT SYSTEM PERMEASE"/>
    <property type="match status" value="1"/>
</dbReference>
<keyword evidence="3 6" id="KW-0812">Transmembrane</keyword>
<dbReference type="InterPro" id="IPR043428">
    <property type="entry name" value="LivM-like"/>
</dbReference>
<evidence type="ECO:0000256" key="5">
    <source>
        <dbReference type="ARBA" id="ARBA00023136"/>
    </source>
</evidence>
<feature type="transmembrane region" description="Helical" evidence="6">
    <location>
        <begin position="243"/>
        <end position="276"/>
    </location>
</feature>
<feature type="transmembrane region" description="Helical" evidence="6">
    <location>
        <begin position="12"/>
        <end position="30"/>
    </location>
</feature>
<feature type="transmembrane region" description="Helical" evidence="6">
    <location>
        <begin position="36"/>
        <end position="57"/>
    </location>
</feature>
<dbReference type="Pfam" id="PF02653">
    <property type="entry name" value="BPD_transp_2"/>
    <property type="match status" value="1"/>
</dbReference>
<feature type="transmembrane region" description="Helical" evidence="6">
    <location>
        <begin position="296"/>
        <end position="314"/>
    </location>
</feature>
<evidence type="ECO:0000313" key="7">
    <source>
        <dbReference type="EMBL" id="MFC0295931.1"/>
    </source>
</evidence>
<feature type="transmembrane region" description="Helical" evidence="6">
    <location>
        <begin position="117"/>
        <end position="136"/>
    </location>
</feature>
<evidence type="ECO:0000256" key="2">
    <source>
        <dbReference type="ARBA" id="ARBA00022475"/>
    </source>
</evidence>
<feature type="transmembrane region" description="Helical" evidence="6">
    <location>
        <begin position="88"/>
        <end position="110"/>
    </location>
</feature>
<dbReference type="Proteomes" id="UP001589785">
    <property type="component" value="Unassembled WGS sequence"/>
</dbReference>
<keyword evidence="2" id="KW-1003">Cell membrane</keyword>
<comment type="caution">
    <text evidence="7">The sequence shown here is derived from an EMBL/GenBank/DDBJ whole genome shotgun (WGS) entry which is preliminary data.</text>
</comment>
<dbReference type="RefSeq" id="WP_167346073.1">
    <property type="nucleotide sequence ID" value="NZ_JBHLVN010000001.1"/>
</dbReference>
<evidence type="ECO:0000256" key="4">
    <source>
        <dbReference type="ARBA" id="ARBA00022989"/>
    </source>
</evidence>
<evidence type="ECO:0000256" key="1">
    <source>
        <dbReference type="ARBA" id="ARBA00004651"/>
    </source>
</evidence>
<dbReference type="CDD" id="cd06581">
    <property type="entry name" value="TM_PBP1_LivM_like"/>
    <property type="match status" value="1"/>
</dbReference>
<evidence type="ECO:0000313" key="8">
    <source>
        <dbReference type="Proteomes" id="UP001589785"/>
    </source>
</evidence>
<evidence type="ECO:0000256" key="6">
    <source>
        <dbReference type="SAM" id="Phobius"/>
    </source>
</evidence>
<accession>A0ABV6GP04</accession>
<feature type="transmembrane region" description="Helical" evidence="6">
    <location>
        <begin position="214"/>
        <end position="237"/>
    </location>
</feature>
<keyword evidence="5 6" id="KW-0472">Membrane</keyword>